<feature type="compositionally biased region" description="Pro residues" evidence="1">
    <location>
        <begin position="216"/>
        <end position="232"/>
    </location>
</feature>
<accession>A0A8H6S2P7</accession>
<reference evidence="2" key="1">
    <citation type="submission" date="2020-05" db="EMBL/GenBank/DDBJ databases">
        <title>Mycena genomes resolve the evolution of fungal bioluminescence.</title>
        <authorList>
            <person name="Tsai I.J."/>
        </authorList>
    </citation>
    <scope>NUCLEOTIDE SEQUENCE</scope>
    <source>
        <strain evidence="2">171206Taipei</strain>
    </source>
</reference>
<proteinExistence type="predicted"/>
<keyword evidence="3" id="KW-1185">Reference proteome</keyword>
<feature type="compositionally biased region" description="Polar residues" evidence="1">
    <location>
        <begin position="247"/>
        <end position="256"/>
    </location>
</feature>
<gene>
    <name evidence="2" type="ORF">MIND_01279700</name>
</gene>
<evidence type="ECO:0000313" key="3">
    <source>
        <dbReference type="Proteomes" id="UP000636479"/>
    </source>
</evidence>
<dbReference type="EMBL" id="JACAZF010000013">
    <property type="protein sequence ID" value="KAF7291352.1"/>
    <property type="molecule type" value="Genomic_DNA"/>
</dbReference>
<comment type="caution">
    <text evidence="2">The sequence shown here is derived from an EMBL/GenBank/DDBJ whole genome shotgun (WGS) entry which is preliminary data.</text>
</comment>
<organism evidence="2 3">
    <name type="scientific">Mycena indigotica</name>
    <dbReference type="NCBI Taxonomy" id="2126181"/>
    <lineage>
        <taxon>Eukaryota</taxon>
        <taxon>Fungi</taxon>
        <taxon>Dikarya</taxon>
        <taxon>Basidiomycota</taxon>
        <taxon>Agaricomycotina</taxon>
        <taxon>Agaricomycetes</taxon>
        <taxon>Agaricomycetidae</taxon>
        <taxon>Agaricales</taxon>
        <taxon>Marasmiineae</taxon>
        <taxon>Mycenaceae</taxon>
        <taxon>Mycena</taxon>
    </lineage>
</organism>
<dbReference type="Proteomes" id="UP000636479">
    <property type="component" value="Unassembled WGS sequence"/>
</dbReference>
<protein>
    <submittedName>
        <fullName evidence="2">Uncharacterized protein</fullName>
    </submittedName>
</protein>
<sequence>MNTTYLPASPPDSRSLSPVAPFDLAVDPDEEQHEPIWGFNAALLPGDADQTEDSPSHPQGQISELITSFSTAKRQAERARRRTIVEVEAEGESPAKRLHVDPPPGPGQPALDVDGVEVEDWVDVDGALLAWLDRLANEEALRLQQAAKLAGGPKKEGDSEEMQDVAQAVPEERWVIVEAPPDGPHASKPMLDVVSESVSAPLSPQDLVAPMVIDPEPSPSPSPSPSRSPSPDRPPRRCPCARCSPNEPYNVNSALSTDQRDEIHRLFSLSPFAMGMA</sequence>
<feature type="region of interest" description="Disordered" evidence="1">
    <location>
        <begin position="196"/>
        <end position="256"/>
    </location>
</feature>
<evidence type="ECO:0000313" key="2">
    <source>
        <dbReference type="EMBL" id="KAF7291352.1"/>
    </source>
</evidence>
<dbReference type="GeneID" id="59351784"/>
<dbReference type="RefSeq" id="XP_037214474.1">
    <property type="nucleotide sequence ID" value="XM_037369268.1"/>
</dbReference>
<feature type="region of interest" description="Disordered" evidence="1">
    <location>
        <begin position="77"/>
        <end position="109"/>
    </location>
</feature>
<dbReference type="AlphaFoldDB" id="A0A8H6S2P7"/>
<feature type="compositionally biased region" description="Polar residues" evidence="1">
    <location>
        <begin position="1"/>
        <end position="16"/>
    </location>
</feature>
<feature type="region of interest" description="Disordered" evidence="1">
    <location>
        <begin position="43"/>
        <end position="62"/>
    </location>
</feature>
<evidence type="ECO:0000256" key="1">
    <source>
        <dbReference type="SAM" id="MobiDB-lite"/>
    </source>
</evidence>
<feature type="region of interest" description="Disordered" evidence="1">
    <location>
        <begin position="1"/>
        <end position="21"/>
    </location>
</feature>
<name>A0A8H6S2P7_9AGAR</name>